<dbReference type="GeneID" id="8505471"/>
<feature type="transmembrane region" description="Helical" evidence="1">
    <location>
        <begin position="373"/>
        <end position="392"/>
    </location>
</feature>
<dbReference type="RefSeq" id="XP_031577636.1">
    <property type="nucleotide sequence ID" value="XM_031721179.1"/>
</dbReference>
<feature type="chain" id="PRO_5008107417" description="Integral membrane protein" evidence="2">
    <location>
        <begin position="29"/>
        <end position="480"/>
    </location>
</feature>
<keyword evidence="1" id="KW-0812">Transmembrane</keyword>
<keyword evidence="2" id="KW-0732">Signal</keyword>
<feature type="transmembrane region" description="Helical" evidence="1">
    <location>
        <begin position="230"/>
        <end position="249"/>
    </location>
</feature>
<dbReference type="VEuPathDB" id="FungiDB:BDBG_03285"/>
<name>A0A179UJI9_BLAGS</name>
<evidence type="ECO:0000256" key="1">
    <source>
        <dbReference type="SAM" id="Phobius"/>
    </source>
</evidence>
<evidence type="ECO:0008006" key="5">
    <source>
        <dbReference type="Google" id="ProtNLM"/>
    </source>
</evidence>
<keyword evidence="1" id="KW-0472">Membrane</keyword>
<feature type="transmembrane region" description="Helical" evidence="1">
    <location>
        <begin position="51"/>
        <end position="70"/>
    </location>
</feature>
<dbReference type="KEGG" id="bgh:BDBG_03285"/>
<proteinExistence type="predicted"/>
<gene>
    <name evidence="3" type="ORF">BDBG_03285</name>
</gene>
<feature type="transmembrane region" description="Helical" evidence="1">
    <location>
        <begin position="77"/>
        <end position="99"/>
    </location>
</feature>
<feature type="signal peptide" evidence="2">
    <location>
        <begin position="1"/>
        <end position="28"/>
    </location>
</feature>
<protein>
    <recommendedName>
        <fullName evidence="5">Integral membrane protein</fullName>
    </recommendedName>
</protein>
<sequence>MRYLCPASMTSARLFFLVILCNTRVSAASEEDLNVYGGYGPDVLCVFPISGPYNLLQRILFYLLLVFAVLCRRQKWLVFGALASAMSYSGAAALHGLLLASPARKAIDLDIYGIFAVTSSGAMLTAPLLNWSSTLIYAEKRKRWIVIMWGMLLVLGAIFTASCMYVNGAGFITPECISRSDAASFDGSLFPSPTADCLYACPPEARIFRPKHDVVARPNYINRPRDITSVFLPATIIYIFTWIVVEILFRTVWRNKNTNIHFATASSASDIVGLRWVGTCVHGRQNTTTDKSKDVSVSIQPLPSSPSSSLSWLPVSGQPQPQRPWSRWAVAFTNFHLFVMLAHFAAFIVNVVMCEYRMVKLPSNEQPKEIGQWISWVSIALVVFAQTLNRYLKIRWGPGQGEGEGEKKKRMAPEDEEKALALDRWRRFGISPAVRVRVMEDQQMVVTPPRGNEVFKKGDAPPGIRMFRSETTGSMRRNSF</sequence>
<dbReference type="Proteomes" id="UP000002038">
    <property type="component" value="Unassembled WGS sequence"/>
</dbReference>
<dbReference type="AlphaFoldDB" id="A0A179UJI9"/>
<evidence type="ECO:0000313" key="3">
    <source>
        <dbReference type="EMBL" id="OAT07191.1"/>
    </source>
</evidence>
<organism evidence="3 4">
    <name type="scientific">Blastomyces gilchristii (strain SLH14081)</name>
    <name type="common">Blastomyces dermatitidis</name>
    <dbReference type="NCBI Taxonomy" id="559298"/>
    <lineage>
        <taxon>Eukaryota</taxon>
        <taxon>Fungi</taxon>
        <taxon>Dikarya</taxon>
        <taxon>Ascomycota</taxon>
        <taxon>Pezizomycotina</taxon>
        <taxon>Eurotiomycetes</taxon>
        <taxon>Eurotiomycetidae</taxon>
        <taxon>Onygenales</taxon>
        <taxon>Ajellomycetaceae</taxon>
        <taxon>Blastomyces</taxon>
    </lineage>
</organism>
<accession>A0A179UJI9</accession>
<evidence type="ECO:0000313" key="4">
    <source>
        <dbReference type="Proteomes" id="UP000002038"/>
    </source>
</evidence>
<feature type="transmembrane region" description="Helical" evidence="1">
    <location>
        <begin position="111"/>
        <end position="132"/>
    </location>
</feature>
<evidence type="ECO:0000256" key="2">
    <source>
        <dbReference type="SAM" id="SignalP"/>
    </source>
</evidence>
<keyword evidence="4" id="KW-1185">Reference proteome</keyword>
<dbReference type="EMBL" id="GG657452">
    <property type="protein sequence ID" value="OAT07191.1"/>
    <property type="molecule type" value="Genomic_DNA"/>
</dbReference>
<feature type="transmembrane region" description="Helical" evidence="1">
    <location>
        <begin position="328"/>
        <end position="353"/>
    </location>
</feature>
<feature type="transmembrane region" description="Helical" evidence="1">
    <location>
        <begin position="144"/>
        <end position="167"/>
    </location>
</feature>
<dbReference type="OrthoDB" id="3021074at2759"/>
<reference evidence="4" key="1">
    <citation type="journal article" date="2015" name="PLoS Genet.">
        <title>The dynamic genome and transcriptome of the human fungal pathogen Blastomyces and close relative Emmonsia.</title>
        <authorList>
            <person name="Munoz J.F."/>
            <person name="Gauthier G.M."/>
            <person name="Desjardins C.A."/>
            <person name="Gallo J.E."/>
            <person name="Holder J."/>
            <person name="Sullivan T.D."/>
            <person name="Marty A.J."/>
            <person name="Carmen J.C."/>
            <person name="Chen Z."/>
            <person name="Ding L."/>
            <person name="Gujja S."/>
            <person name="Magrini V."/>
            <person name="Misas E."/>
            <person name="Mitreva M."/>
            <person name="Priest M."/>
            <person name="Saif S."/>
            <person name="Whiston E.A."/>
            <person name="Young S."/>
            <person name="Zeng Q."/>
            <person name="Goldman W.E."/>
            <person name="Mardis E.R."/>
            <person name="Taylor J.W."/>
            <person name="McEwen J.G."/>
            <person name="Clay O.K."/>
            <person name="Klein B.S."/>
            <person name="Cuomo C.A."/>
        </authorList>
    </citation>
    <scope>NUCLEOTIDE SEQUENCE [LARGE SCALE GENOMIC DNA]</scope>
    <source>
        <strain evidence="4">SLH14081</strain>
    </source>
</reference>
<keyword evidence="1" id="KW-1133">Transmembrane helix</keyword>